<gene>
    <name evidence="2" type="ORF">AK812_SmicGene43840</name>
</gene>
<dbReference type="EMBL" id="LSRX01002086">
    <property type="protein sequence ID" value="OLP76250.1"/>
    <property type="molecule type" value="Genomic_DNA"/>
</dbReference>
<feature type="region of interest" description="Disordered" evidence="1">
    <location>
        <begin position="404"/>
        <end position="425"/>
    </location>
</feature>
<comment type="caution">
    <text evidence="2">The sequence shown here is derived from an EMBL/GenBank/DDBJ whole genome shotgun (WGS) entry which is preliminary data.</text>
</comment>
<evidence type="ECO:0000256" key="1">
    <source>
        <dbReference type="SAM" id="MobiDB-lite"/>
    </source>
</evidence>
<keyword evidence="3" id="KW-1185">Reference proteome</keyword>
<dbReference type="OrthoDB" id="428985at2759"/>
<proteinExistence type="predicted"/>
<reference evidence="2 3" key="1">
    <citation type="submission" date="2016-02" db="EMBL/GenBank/DDBJ databases">
        <title>Genome analysis of coral dinoflagellate symbionts highlights evolutionary adaptations to a symbiotic lifestyle.</title>
        <authorList>
            <person name="Aranda M."/>
            <person name="Li Y."/>
            <person name="Liew Y.J."/>
            <person name="Baumgarten S."/>
            <person name="Simakov O."/>
            <person name="Wilson M."/>
            <person name="Piel J."/>
            <person name="Ashoor H."/>
            <person name="Bougouffa S."/>
            <person name="Bajic V.B."/>
            <person name="Ryu T."/>
            <person name="Ravasi T."/>
            <person name="Bayer T."/>
            <person name="Micklem G."/>
            <person name="Kim H."/>
            <person name="Bhak J."/>
            <person name="Lajeunesse T.C."/>
            <person name="Voolstra C.R."/>
        </authorList>
    </citation>
    <scope>NUCLEOTIDE SEQUENCE [LARGE SCALE GENOMIC DNA]</scope>
    <source>
        <strain evidence="2 3">CCMP2467</strain>
    </source>
</reference>
<accession>A0A1Q9C060</accession>
<feature type="region of interest" description="Disordered" evidence="1">
    <location>
        <begin position="475"/>
        <end position="541"/>
    </location>
</feature>
<feature type="compositionally biased region" description="Low complexity" evidence="1">
    <location>
        <begin position="518"/>
        <end position="539"/>
    </location>
</feature>
<evidence type="ECO:0000313" key="3">
    <source>
        <dbReference type="Proteomes" id="UP000186817"/>
    </source>
</evidence>
<name>A0A1Q9C060_SYMMI</name>
<sequence>MRLLRPCIELPRQALNNPVAWYEATVKMEWGQELQGASSNRSNPEETNVWLEKTPSHQALLLLRNCRAKLIQRFGGIDRAYIRSVPALTGMTAEVFRQLVNMCFSRMNFSDEDAQSMSGAHRLAWRNQGGARTLRRSEKAKEELQETPHFERPEFNEASEVGRLRLKYGTCEVLDRVSFRDFLLENGVSGREARNLFFKMARNNEVSSPLPDWGCHIDQVTRLAFFKSLVLAEGLQAAEVFREELMEMLGSQTVRILWLLRKAATREFHSAEVQELRFFNRCPLANGLKKMSLTMASPCYIDAMNTCNFSRALKLSMPGICDALIDRGKTDRRTRERWCKWNSFMNCHDANGAALPSLPANPVLGVRSSERGGGTDGGVDRAVAEAHAPHAAYAQDNHKFNFQLPDLPQAEPYSKPGGTSRHVDATALGGVTSNRRNSFVARVAPAAVAVARATESKSSSAHGRGSLALSGLNADHLGQSRNEPSEAASQGTSSSESGSDADLAPRRPSQLLPPANGRTTSKASQASSRSRRSSLATSESSREEIKRFSLLEKRLHVETEMQFNAALLKVFDNMVLGPDINPWEPMTRSRFMYVMTPMKKLSEENLKALFHLDGHRQSEGKAVPQELALRALAGFGHGCRELKVHLGYKVEEESKLPKVKAAAKPKAREAEATGLVVAGPSNLQALTEDGKELPALAIGTRLAGKELFAKAVRKVGLTTKLMPKKEAVALPALTVVGKEGAEEREASPLQWRPGRKASSVLRQSSSLGELDGKLSGKVAWTSYASRDEADRKKTPTLHAPELSEPDLIELQSLAKRESSKLAQRLSLFGADKQQYALIWSEIRSAFATLLKKGSALRAFQQLGGDTLERDPLRDALVRTLSLPTIDAERITAAVLTIESDDALGRDDFVRVLKFLQPVRSVLDFRTRLVQRFGTAEAGLDVFVERLGKGTSSKETLETVALGLGMGRQDMEAVFKQASVLGGGGGVTSIEILRVSLRHAHILQQLHLLEQYLGGPSSCQAWLNDRQNALATEVVDVLQPLGVSSNFCQQLVAMLRDRALTSAKAGESAADLIEVMQCLAGLAETETETALEGTGREELDQAGLEAAKELRRPLALLAESTSHVGRYINQNFDDFRQAYQIFDTRLSDGIGLLEWDRRQNFGFADAERWALVYGKMVGWHHPRWDNKQSEATKVTLEAFTSLLTDAAPVNNLYSLRARCQKAFGSLSRAWSAIAEDQEEVALSKWQHNLTRLNIGRNVIPILLKCRELSDIHYTEDSVKQEARLFFNYLDADSEAILVRLRMAVMDAASPCTVCPGCLRFAGTRVGSAVLRTMLEAM</sequence>
<feature type="region of interest" description="Disordered" evidence="1">
    <location>
        <begin position="739"/>
        <end position="763"/>
    </location>
</feature>
<feature type="compositionally biased region" description="Low complexity" evidence="1">
    <location>
        <begin position="485"/>
        <end position="498"/>
    </location>
</feature>
<organism evidence="2 3">
    <name type="scientific">Symbiodinium microadriaticum</name>
    <name type="common">Dinoflagellate</name>
    <name type="synonym">Zooxanthella microadriatica</name>
    <dbReference type="NCBI Taxonomy" id="2951"/>
    <lineage>
        <taxon>Eukaryota</taxon>
        <taxon>Sar</taxon>
        <taxon>Alveolata</taxon>
        <taxon>Dinophyceae</taxon>
        <taxon>Suessiales</taxon>
        <taxon>Symbiodiniaceae</taxon>
        <taxon>Symbiodinium</taxon>
    </lineage>
</organism>
<dbReference type="Proteomes" id="UP000186817">
    <property type="component" value="Unassembled WGS sequence"/>
</dbReference>
<protein>
    <submittedName>
        <fullName evidence="2">Uncharacterized protein</fullName>
    </submittedName>
</protein>
<evidence type="ECO:0000313" key="2">
    <source>
        <dbReference type="EMBL" id="OLP76250.1"/>
    </source>
</evidence>